<proteinExistence type="predicted"/>
<reference evidence="1" key="1">
    <citation type="journal article" date="2015" name="Proc. Natl. Acad. Sci. U.S.A.">
        <title>Networks of energetic and metabolic interactions define dynamics in microbial communities.</title>
        <authorList>
            <person name="Embree M."/>
            <person name="Liu J.K."/>
            <person name="Al-Bassam M.M."/>
            <person name="Zengler K."/>
        </authorList>
    </citation>
    <scope>NUCLEOTIDE SEQUENCE</scope>
</reference>
<sequence length="109" mass="11760">MRILAVTCLLLALTAHIGCAGKQTMSLSSFRGLCLASGGEKTSTCSSMDICYPLADLLEREPGSLGHCLDICRDYAASLAQASVMNRCASMLNMAQNQCIKYCRINYEP</sequence>
<dbReference type="EMBL" id="LNQE01000121">
    <property type="protein sequence ID" value="KUG29209.1"/>
    <property type="molecule type" value="Genomic_DNA"/>
</dbReference>
<evidence type="ECO:0000313" key="1">
    <source>
        <dbReference type="EMBL" id="KUG29209.1"/>
    </source>
</evidence>
<protein>
    <submittedName>
        <fullName evidence="1">Uncharacterized protein</fullName>
    </submittedName>
</protein>
<gene>
    <name evidence="1" type="ORF">ASZ90_000911</name>
</gene>
<organism evidence="1">
    <name type="scientific">hydrocarbon metagenome</name>
    <dbReference type="NCBI Taxonomy" id="938273"/>
    <lineage>
        <taxon>unclassified sequences</taxon>
        <taxon>metagenomes</taxon>
        <taxon>ecological metagenomes</taxon>
    </lineage>
</organism>
<comment type="caution">
    <text evidence="1">The sequence shown here is derived from an EMBL/GenBank/DDBJ whole genome shotgun (WGS) entry which is preliminary data.</text>
</comment>
<name>A0A0W8G7Z1_9ZZZZ</name>
<dbReference type="AlphaFoldDB" id="A0A0W8G7Z1"/>
<accession>A0A0W8G7Z1</accession>